<comment type="subcellular location">
    <subcellularLocation>
        <location evidence="1">Cell membrane</location>
        <topology evidence="1">Multi-pass membrane protein</topology>
    </subcellularLocation>
</comment>
<feature type="transmembrane region" description="Helical" evidence="6">
    <location>
        <begin position="632"/>
        <end position="651"/>
    </location>
</feature>
<keyword evidence="9" id="KW-1185">Reference proteome</keyword>
<keyword evidence="3 6" id="KW-0812">Transmembrane</keyword>
<dbReference type="Gene3D" id="1.20.1640.10">
    <property type="entry name" value="Multidrug efflux transporter AcrB transmembrane domain"/>
    <property type="match status" value="2"/>
</dbReference>
<dbReference type="RefSeq" id="WP_189052028.1">
    <property type="nucleotide sequence ID" value="NZ_BMJQ01000024.1"/>
</dbReference>
<proteinExistence type="predicted"/>
<dbReference type="EMBL" id="BMJQ01000024">
    <property type="protein sequence ID" value="GGF46798.1"/>
    <property type="molecule type" value="Genomic_DNA"/>
</dbReference>
<accession>A0A8J3E7P3</accession>
<evidence type="ECO:0000256" key="5">
    <source>
        <dbReference type="ARBA" id="ARBA00023136"/>
    </source>
</evidence>
<dbReference type="GO" id="GO:0005886">
    <property type="term" value="C:plasma membrane"/>
    <property type="evidence" value="ECO:0007669"/>
    <property type="project" value="UniProtKB-SubCell"/>
</dbReference>
<dbReference type="Pfam" id="PF03176">
    <property type="entry name" value="MMPL"/>
    <property type="match status" value="2"/>
</dbReference>
<feature type="transmembrane region" description="Helical" evidence="6">
    <location>
        <begin position="684"/>
        <end position="705"/>
    </location>
</feature>
<dbReference type="InterPro" id="IPR050545">
    <property type="entry name" value="Mycobact_MmpL"/>
</dbReference>
<keyword evidence="2" id="KW-1003">Cell membrane</keyword>
<reference evidence="8" key="1">
    <citation type="journal article" date="2014" name="Int. J. Syst. Evol. Microbiol.">
        <title>Complete genome sequence of Corynebacterium casei LMG S-19264T (=DSM 44701T), isolated from a smear-ripened cheese.</title>
        <authorList>
            <consortium name="US DOE Joint Genome Institute (JGI-PGF)"/>
            <person name="Walter F."/>
            <person name="Albersmeier A."/>
            <person name="Kalinowski J."/>
            <person name="Ruckert C."/>
        </authorList>
    </citation>
    <scope>NUCLEOTIDE SEQUENCE</scope>
    <source>
        <strain evidence="8">CGMCC 1.15725</strain>
    </source>
</reference>
<evidence type="ECO:0000256" key="3">
    <source>
        <dbReference type="ARBA" id="ARBA00022692"/>
    </source>
</evidence>
<evidence type="ECO:0000256" key="6">
    <source>
        <dbReference type="SAM" id="Phobius"/>
    </source>
</evidence>
<dbReference type="Proteomes" id="UP000646365">
    <property type="component" value="Unassembled WGS sequence"/>
</dbReference>
<feature type="transmembrane region" description="Helical" evidence="6">
    <location>
        <begin position="271"/>
        <end position="294"/>
    </location>
</feature>
<feature type="domain" description="Membrane transport protein MMPL" evidence="7">
    <location>
        <begin position="630"/>
        <end position="768"/>
    </location>
</feature>
<evidence type="ECO:0000259" key="7">
    <source>
        <dbReference type="Pfam" id="PF03176"/>
    </source>
</evidence>
<feature type="transmembrane region" description="Helical" evidence="6">
    <location>
        <begin position="340"/>
        <end position="357"/>
    </location>
</feature>
<evidence type="ECO:0000256" key="4">
    <source>
        <dbReference type="ARBA" id="ARBA00022989"/>
    </source>
</evidence>
<evidence type="ECO:0000313" key="8">
    <source>
        <dbReference type="EMBL" id="GGF46798.1"/>
    </source>
</evidence>
<organism evidence="8 9">
    <name type="scientific">Aliidongia dinghuensis</name>
    <dbReference type="NCBI Taxonomy" id="1867774"/>
    <lineage>
        <taxon>Bacteria</taxon>
        <taxon>Pseudomonadati</taxon>
        <taxon>Pseudomonadota</taxon>
        <taxon>Alphaproteobacteria</taxon>
        <taxon>Rhodospirillales</taxon>
        <taxon>Dongiaceae</taxon>
        <taxon>Aliidongia</taxon>
    </lineage>
</organism>
<gene>
    <name evidence="8" type="primary">actII-3</name>
    <name evidence="8" type="ORF">GCM10011611_61510</name>
</gene>
<feature type="transmembrane region" description="Helical" evidence="6">
    <location>
        <begin position="245"/>
        <end position="264"/>
    </location>
</feature>
<evidence type="ECO:0000256" key="2">
    <source>
        <dbReference type="ARBA" id="ARBA00022475"/>
    </source>
</evidence>
<feature type="transmembrane region" description="Helical" evidence="6">
    <location>
        <begin position="717"/>
        <end position="737"/>
    </location>
</feature>
<feature type="transmembrane region" description="Helical" evidence="6">
    <location>
        <begin position="658"/>
        <end position="678"/>
    </location>
</feature>
<reference evidence="8" key="2">
    <citation type="submission" date="2020-09" db="EMBL/GenBank/DDBJ databases">
        <authorList>
            <person name="Sun Q."/>
            <person name="Zhou Y."/>
        </authorList>
    </citation>
    <scope>NUCLEOTIDE SEQUENCE</scope>
    <source>
        <strain evidence="8">CGMCC 1.15725</strain>
    </source>
</reference>
<dbReference type="InterPro" id="IPR004869">
    <property type="entry name" value="MMPL_dom"/>
</dbReference>
<keyword evidence="4 6" id="KW-1133">Transmembrane helix</keyword>
<feature type="transmembrane region" description="Helical" evidence="6">
    <location>
        <begin position="300"/>
        <end position="319"/>
    </location>
</feature>
<dbReference type="PANTHER" id="PTHR33406:SF13">
    <property type="entry name" value="MEMBRANE PROTEIN YDFJ"/>
    <property type="match status" value="1"/>
</dbReference>
<evidence type="ECO:0000313" key="9">
    <source>
        <dbReference type="Proteomes" id="UP000646365"/>
    </source>
</evidence>
<keyword evidence="5 6" id="KW-0472">Membrane</keyword>
<protein>
    <submittedName>
        <fullName evidence="8">Membrane protein</fullName>
    </submittedName>
</protein>
<comment type="caution">
    <text evidence="8">The sequence shown here is derived from an EMBL/GenBank/DDBJ whole genome shotgun (WGS) entry which is preliminary data.</text>
</comment>
<dbReference type="SUPFAM" id="SSF82866">
    <property type="entry name" value="Multidrug efflux transporter AcrB transmembrane domain"/>
    <property type="match status" value="2"/>
</dbReference>
<sequence>MNRALIVWLAGLALSVGIILHTPFTTDMSAFLPRSPEPTQQILVDQLRDGVASRLILVDFEGAPTATLAAISKAVAATLRRAPDFSLIDNGEGGIGRPDQDYIWRNRYVLSDDVTPERFTAAGLHQALQQDLQLLSSGMAPLLKGSIGHDPTGETLALVRRMAGEAQRQIREGVWTARDGTRALLLAQTRAPGFDIDAQEQALGAIQHAFAAAQRSVDGGAAVRLVATGPGVFGVKTRAQMKHDVSLYSTLATLTIVGLLLAVYRSPRMLLLTLVPVVSGALAGVAAVGAWFGFVHGVTVGFGVTLIGEAVDYAIYLFAQTDPAEGPSGTLRRIWPTLRLGVLVSICGFAAMLFSSFVGFVQLGVFTIVGLAVALAVTRFVLPSLASRRYTGLREAAFAPALLRLVGRAPKLRLPLAALALVALGLVALRSNGLWQDELSSMSPVSAADQAIDRDLRRDVGAPDVRYMVVAEADDQESLLEACERAAAGLKRLIPAGVLSGYDSPDRYLPSAATQVRRKAAVPDRATLSANLAAALDGVPFRPETFTPFLEDAAAAREAPPLTRAALDGTLLSLKLDALLIDHAGHWVGVMPLRDVSDPGRIAAALEGVPGAKLLDLKAESDRLLHRYRQEALLLGMFGCGVIAALLLVSFRAVGPALAVLAPLGISVVLTLALLTLGGHRLSIFNLFGLLLVVAVGSNYCLFFQRGHLTGAAGRRTVASLLLANICTVVGFGALSLSRIPVLTGIGGTVAIGTALSLVAAAILTRPAAS</sequence>
<dbReference type="PANTHER" id="PTHR33406">
    <property type="entry name" value="MEMBRANE PROTEIN MJ1562-RELATED"/>
    <property type="match status" value="1"/>
</dbReference>
<feature type="transmembrane region" description="Helical" evidence="6">
    <location>
        <begin position="743"/>
        <end position="764"/>
    </location>
</feature>
<name>A0A8J3E7P3_9PROT</name>
<feature type="domain" description="Membrane transport protein MMPL" evidence="7">
    <location>
        <begin position="198"/>
        <end position="387"/>
    </location>
</feature>
<dbReference type="AlphaFoldDB" id="A0A8J3E7P3"/>
<evidence type="ECO:0000256" key="1">
    <source>
        <dbReference type="ARBA" id="ARBA00004651"/>
    </source>
</evidence>
<feature type="transmembrane region" description="Helical" evidence="6">
    <location>
        <begin position="363"/>
        <end position="382"/>
    </location>
</feature>